<dbReference type="Pfam" id="PF13573">
    <property type="entry name" value="SprB"/>
    <property type="match status" value="1"/>
</dbReference>
<dbReference type="Proteomes" id="UP000308528">
    <property type="component" value="Unassembled WGS sequence"/>
</dbReference>
<protein>
    <recommendedName>
        <fullName evidence="3">T9SS type B sorting domain-containing protein</fullName>
    </recommendedName>
</protein>
<keyword evidence="2" id="KW-1185">Reference proteome</keyword>
<dbReference type="SUPFAM" id="SSF63829">
    <property type="entry name" value="Calcium-dependent phosphotriesterase"/>
    <property type="match status" value="1"/>
</dbReference>
<accession>A0A4S4NN00</accession>
<evidence type="ECO:0000313" key="1">
    <source>
        <dbReference type="EMBL" id="THH41202.1"/>
    </source>
</evidence>
<dbReference type="RefSeq" id="WP_136456028.1">
    <property type="nucleotide sequence ID" value="NZ_SRSF01000001.1"/>
</dbReference>
<name>A0A4S4NN00_9BACT</name>
<dbReference type="Gene3D" id="2.60.40.740">
    <property type="match status" value="1"/>
</dbReference>
<dbReference type="OrthoDB" id="7794186at2"/>
<dbReference type="EMBL" id="SRSF01000001">
    <property type="protein sequence ID" value="THH41202.1"/>
    <property type="molecule type" value="Genomic_DNA"/>
</dbReference>
<evidence type="ECO:0000313" key="2">
    <source>
        <dbReference type="Proteomes" id="UP000308528"/>
    </source>
</evidence>
<proteinExistence type="predicted"/>
<organism evidence="1 2">
    <name type="scientific">Neolewinella litorea</name>
    <dbReference type="NCBI Taxonomy" id="2562452"/>
    <lineage>
        <taxon>Bacteria</taxon>
        <taxon>Pseudomonadati</taxon>
        <taxon>Bacteroidota</taxon>
        <taxon>Saprospiria</taxon>
        <taxon>Saprospirales</taxon>
        <taxon>Lewinellaceae</taxon>
        <taxon>Neolewinella</taxon>
    </lineage>
</organism>
<gene>
    <name evidence="1" type="ORF">E4021_00990</name>
</gene>
<sequence length="844" mass="90907">MTFFLRYVLPLLALVPGRVTGQDNHCQGPTYIQMYRDEGGRDVRLTCVADYGNQGDLLVGGMAGGDIILSRLSAEGDIYWQRSFATGSESTELTLLNGLVVDPEGMIAGVASHFAGDRQHALLFRYNPVTDRLLYFSKAPFESDPTGIRVGEEGEYIVSGSAIGAPSPIFRRAYFQRFRRSDGTPLGQGQLFDLAGEETIFDLAPRPAGGYYAAGSVSVRGSAGSARSNLLQLDGEGRQLRNRIGPVDDDRNARLFAFDVEADGQSVYVLQWGDLDRITGAPGTNPIITAFDPAGKVRWTRRYDLLESSGEVGIEMARHDGGLLLYGYTMVGKREIFLAQLELTGDIRWVRTYSFPGNAQVYQRANQQLLVRPDRIVVTATYSFRGDRPHEGLLLQLDAEGRPLADCLDTADPATTVSNLSATWYDRTLIDTVSVAEWIPTPAARPNRPLLSYDDCDRPCADCTERSFSTVALCPGDSVRIAGAWRSSPGLYTDPLKTGSGQCDSLVTTELVVIEPPTATYTQLPGCGLAGGTVVVSPAGGLPPYQYQWSDGDRKGPRATLDPGTYSVTVTDTTGCRPFVLPVTVEAAVDSDLTLVAFPPTCAGMTDGSIQLLPTGTGSLKLLTDTFFRSDALTGLSSGPKSFIVRLEGGCEVYREAVVPQAKPFSVTLVGPDRSRLGDGATFTAELMGGTSPISFQWSADSTFTCRECPELNVTSRSTRYIEVSATDGNGCTAADSLFHLVERGAPRVYLPTAFSPNGDGHNDRWEPGLGPDISEILDWRVFHRWGTLVWTYTPASGDFWGGGVAGTAGGHSAAGVGTYVYAMTVRLIDGTTAELLGEVTVVR</sequence>
<comment type="caution">
    <text evidence="1">The sequence shown here is derived from an EMBL/GenBank/DDBJ whole genome shotgun (WGS) entry which is preliminary data.</text>
</comment>
<reference evidence="1 2" key="1">
    <citation type="submission" date="2019-04" db="EMBL/GenBank/DDBJ databases">
        <title>Lewinella litorea sp. nov., isolated from a marine sand.</title>
        <authorList>
            <person name="Yoon J.-H."/>
        </authorList>
    </citation>
    <scope>NUCLEOTIDE SEQUENCE [LARGE SCALE GENOMIC DNA]</scope>
    <source>
        <strain evidence="1 2">HSMS-39</strain>
    </source>
</reference>
<dbReference type="InterPro" id="IPR025667">
    <property type="entry name" value="SprB_repeat"/>
</dbReference>
<dbReference type="Pfam" id="PF13585">
    <property type="entry name" value="CHU_C"/>
    <property type="match status" value="1"/>
</dbReference>
<dbReference type="AlphaFoldDB" id="A0A4S4NN00"/>
<evidence type="ECO:0008006" key="3">
    <source>
        <dbReference type="Google" id="ProtNLM"/>
    </source>
</evidence>